<gene>
    <name evidence="1" type="ORF">MTP13_17245</name>
</gene>
<name>A0ABY4AUE3_9MICO</name>
<sequence length="146" mass="15735">MTRRIVVLSPTGAVTRDLDLSWAADGRVDLVLPRGAAAPAAVSAHHVDLRLGGVGAAVRRLLWGSAAGRTVFRLTPWDGGRRLWRAVRRDPAISELLRNADLVVAAERDGLFTAWKSVRRTPAQACVYGLPAAAAHAAATEERNRR</sequence>
<dbReference type="EMBL" id="CP094533">
    <property type="protein sequence ID" value="UOE26032.1"/>
    <property type="molecule type" value="Genomic_DNA"/>
</dbReference>
<reference evidence="1 2" key="1">
    <citation type="submission" date="2022-03" db="EMBL/GenBank/DDBJ databases">
        <title>Agromyces sp. isolated from the gut of P. brevitarsis seulensis larvae.</title>
        <authorList>
            <person name="Won M."/>
            <person name="Kwon S.-W."/>
        </authorList>
    </citation>
    <scope>NUCLEOTIDE SEQUENCE [LARGE SCALE GENOMIC DNA]</scope>
    <source>
        <strain evidence="1 2">KACC 16215</strain>
    </source>
</reference>
<keyword evidence="2" id="KW-1185">Reference proteome</keyword>
<dbReference type="RefSeq" id="WP_243568872.1">
    <property type="nucleotide sequence ID" value="NZ_BAAARD010000006.1"/>
</dbReference>
<proteinExistence type="predicted"/>
<organism evidence="1 2">
    <name type="scientific">Agromyces soli</name>
    <dbReference type="NCBI Taxonomy" id="659012"/>
    <lineage>
        <taxon>Bacteria</taxon>
        <taxon>Bacillati</taxon>
        <taxon>Actinomycetota</taxon>
        <taxon>Actinomycetes</taxon>
        <taxon>Micrococcales</taxon>
        <taxon>Microbacteriaceae</taxon>
        <taxon>Agromyces</taxon>
    </lineage>
</organism>
<accession>A0ABY4AUE3</accession>
<protein>
    <submittedName>
        <fullName evidence="1">Uncharacterized protein</fullName>
    </submittedName>
</protein>
<evidence type="ECO:0000313" key="1">
    <source>
        <dbReference type="EMBL" id="UOE26032.1"/>
    </source>
</evidence>
<evidence type="ECO:0000313" key="2">
    <source>
        <dbReference type="Proteomes" id="UP000831304"/>
    </source>
</evidence>
<dbReference type="Proteomes" id="UP000831304">
    <property type="component" value="Chromosome"/>
</dbReference>